<keyword evidence="9" id="KW-1185">Reference proteome</keyword>
<dbReference type="Proteomes" id="UP000663834">
    <property type="component" value="Unassembled WGS sequence"/>
</dbReference>
<organism evidence="3 8">
    <name type="scientific">Rotaria magnacalcarata</name>
    <dbReference type="NCBI Taxonomy" id="392030"/>
    <lineage>
        <taxon>Eukaryota</taxon>
        <taxon>Metazoa</taxon>
        <taxon>Spiralia</taxon>
        <taxon>Gnathifera</taxon>
        <taxon>Rotifera</taxon>
        <taxon>Eurotatoria</taxon>
        <taxon>Bdelloidea</taxon>
        <taxon>Philodinida</taxon>
        <taxon>Philodinidae</taxon>
        <taxon>Rotaria</taxon>
    </lineage>
</organism>
<keyword evidence="1" id="KW-0812">Transmembrane</keyword>
<dbReference type="OrthoDB" id="10479334at2759"/>
<keyword evidence="1" id="KW-0472">Membrane</keyword>
<dbReference type="AlphaFoldDB" id="A0A815EIR6"/>
<gene>
    <name evidence="2" type="ORF">CJN711_LOCUS17308</name>
    <name evidence="3" type="ORF">KQP761_LOCUS5302</name>
    <name evidence="6" type="ORF">MBJ925_LOCUS32423</name>
    <name evidence="7" type="ORF">OVN521_LOCUS14855</name>
    <name evidence="4" type="ORF">WKI299_LOCUS19750</name>
    <name evidence="5" type="ORF">XDN619_LOCUS22668</name>
</gene>
<evidence type="ECO:0000313" key="2">
    <source>
        <dbReference type="EMBL" id="CAF1308504.1"/>
    </source>
</evidence>
<sequence length="121" mass="13468">MELENTPLQTEPSISSKPKTFRPSYIIITLLVGFSVTYFYIKGFQYRYILPKLKPAETTSNTHHYMKTKLSGASLEYFDDVNSIPGTSGSGIPNKIRVTLTEKYGGVDAQATTFYGAEKGI</sequence>
<dbReference type="EMBL" id="CAJOBG010002302">
    <property type="protein sequence ID" value="CAF3997604.1"/>
    <property type="molecule type" value="Genomic_DNA"/>
</dbReference>
<reference evidence="3" key="1">
    <citation type="submission" date="2021-02" db="EMBL/GenBank/DDBJ databases">
        <authorList>
            <person name="Nowell W R."/>
        </authorList>
    </citation>
    <scope>NUCLEOTIDE SEQUENCE</scope>
</reference>
<protein>
    <submittedName>
        <fullName evidence="3">Uncharacterized protein</fullName>
    </submittedName>
</protein>
<comment type="caution">
    <text evidence="3">The sequence shown here is derived from an EMBL/GenBank/DDBJ whole genome shotgun (WGS) entry which is preliminary data.</text>
</comment>
<dbReference type="Proteomes" id="UP000663856">
    <property type="component" value="Unassembled WGS sequence"/>
</dbReference>
<dbReference type="Proteomes" id="UP000663866">
    <property type="component" value="Unassembled WGS sequence"/>
</dbReference>
<dbReference type="Proteomes" id="UP000663824">
    <property type="component" value="Unassembled WGS sequence"/>
</dbReference>
<evidence type="ECO:0000256" key="1">
    <source>
        <dbReference type="SAM" id="Phobius"/>
    </source>
</evidence>
<evidence type="ECO:0000313" key="5">
    <source>
        <dbReference type="EMBL" id="CAF2120747.1"/>
    </source>
</evidence>
<dbReference type="EMBL" id="CAJNRF010008121">
    <property type="protein sequence ID" value="CAF2098641.1"/>
    <property type="molecule type" value="Genomic_DNA"/>
</dbReference>
<dbReference type="EMBL" id="CAJNRE010017695">
    <property type="protein sequence ID" value="CAF2156692.1"/>
    <property type="molecule type" value="Genomic_DNA"/>
</dbReference>
<feature type="transmembrane region" description="Helical" evidence="1">
    <location>
        <begin position="20"/>
        <end position="41"/>
    </location>
</feature>
<accession>A0A815EIR6</accession>
<evidence type="ECO:0000313" key="9">
    <source>
        <dbReference type="Proteomes" id="UP000663866"/>
    </source>
</evidence>
<dbReference type="Proteomes" id="UP000663855">
    <property type="component" value="Unassembled WGS sequence"/>
</dbReference>
<dbReference type="EMBL" id="CAJNOV010008031">
    <property type="protein sequence ID" value="CAF1308504.1"/>
    <property type="molecule type" value="Genomic_DNA"/>
</dbReference>
<name>A0A815EIR6_9BILA</name>
<evidence type="ECO:0000313" key="4">
    <source>
        <dbReference type="EMBL" id="CAF2098641.1"/>
    </source>
</evidence>
<evidence type="ECO:0000313" key="8">
    <source>
        <dbReference type="Proteomes" id="UP000663834"/>
    </source>
</evidence>
<dbReference type="EMBL" id="CAJNOW010001273">
    <property type="protein sequence ID" value="CAF1312034.1"/>
    <property type="molecule type" value="Genomic_DNA"/>
</dbReference>
<keyword evidence="1" id="KW-1133">Transmembrane helix</keyword>
<proteinExistence type="predicted"/>
<evidence type="ECO:0000313" key="3">
    <source>
        <dbReference type="EMBL" id="CAF1312034.1"/>
    </source>
</evidence>
<dbReference type="EMBL" id="CAJNRG010010255">
    <property type="protein sequence ID" value="CAF2120747.1"/>
    <property type="molecule type" value="Genomic_DNA"/>
</dbReference>
<evidence type="ECO:0000313" key="6">
    <source>
        <dbReference type="EMBL" id="CAF2156692.1"/>
    </source>
</evidence>
<dbReference type="Proteomes" id="UP000663887">
    <property type="component" value="Unassembled WGS sequence"/>
</dbReference>
<evidence type="ECO:0000313" key="7">
    <source>
        <dbReference type="EMBL" id="CAF3997604.1"/>
    </source>
</evidence>